<dbReference type="SUPFAM" id="SSF161098">
    <property type="entry name" value="MetI-like"/>
    <property type="match status" value="1"/>
</dbReference>
<dbReference type="GO" id="GO:0055085">
    <property type="term" value="P:transmembrane transport"/>
    <property type="evidence" value="ECO:0007669"/>
    <property type="project" value="InterPro"/>
</dbReference>
<keyword evidence="4 7" id="KW-0812">Transmembrane</keyword>
<dbReference type="CDD" id="cd06261">
    <property type="entry name" value="TM_PBP2"/>
    <property type="match status" value="1"/>
</dbReference>
<feature type="transmembrane region" description="Helical" evidence="7">
    <location>
        <begin position="264"/>
        <end position="287"/>
    </location>
</feature>
<proteinExistence type="inferred from homology"/>
<dbReference type="EMBL" id="MSKJ01000026">
    <property type="protein sequence ID" value="OLO43427.1"/>
    <property type="molecule type" value="Genomic_DNA"/>
</dbReference>
<feature type="domain" description="ABC transmembrane type-1" evidence="8">
    <location>
        <begin position="69"/>
        <end position="283"/>
    </location>
</feature>
<comment type="similarity">
    <text evidence="7">Belongs to the binding-protein-dependent transport system permease family.</text>
</comment>
<evidence type="ECO:0000313" key="10">
    <source>
        <dbReference type="Proteomes" id="UP000186857"/>
    </source>
</evidence>
<dbReference type="Proteomes" id="UP000186857">
    <property type="component" value="Unassembled WGS sequence"/>
</dbReference>
<organism evidence="9 10">
    <name type="scientific">Actinomyces oris</name>
    <dbReference type="NCBI Taxonomy" id="544580"/>
    <lineage>
        <taxon>Bacteria</taxon>
        <taxon>Bacillati</taxon>
        <taxon>Actinomycetota</taxon>
        <taxon>Actinomycetes</taxon>
        <taxon>Actinomycetales</taxon>
        <taxon>Actinomycetaceae</taxon>
        <taxon>Actinomyces</taxon>
    </lineage>
</organism>
<evidence type="ECO:0000256" key="6">
    <source>
        <dbReference type="ARBA" id="ARBA00023136"/>
    </source>
</evidence>
<keyword evidence="3" id="KW-1003">Cell membrane</keyword>
<dbReference type="InterPro" id="IPR000515">
    <property type="entry name" value="MetI-like"/>
</dbReference>
<dbReference type="InterPro" id="IPR035906">
    <property type="entry name" value="MetI-like_sf"/>
</dbReference>
<feature type="transmembrane region" description="Helical" evidence="7">
    <location>
        <begin position="158"/>
        <end position="184"/>
    </location>
</feature>
<evidence type="ECO:0000256" key="4">
    <source>
        <dbReference type="ARBA" id="ARBA00022692"/>
    </source>
</evidence>
<keyword evidence="5 7" id="KW-1133">Transmembrane helix</keyword>
<dbReference type="PANTHER" id="PTHR43005:SF1">
    <property type="entry name" value="SPERMIDINE_PUTRESCINE TRANSPORT SYSTEM PERMEASE PROTEIN"/>
    <property type="match status" value="1"/>
</dbReference>
<feature type="transmembrane region" description="Helical" evidence="7">
    <location>
        <begin position="75"/>
        <end position="94"/>
    </location>
</feature>
<evidence type="ECO:0000256" key="5">
    <source>
        <dbReference type="ARBA" id="ARBA00022989"/>
    </source>
</evidence>
<keyword evidence="6 7" id="KW-0472">Membrane</keyword>
<evidence type="ECO:0000313" key="9">
    <source>
        <dbReference type="EMBL" id="OLO43427.1"/>
    </source>
</evidence>
<comment type="caution">
    <text evidence="9">The sequence shown here is derived from an EMBL/GenBank/DDBJ whole genome shotgun (WGS) entry which is preliminary data.</text>
</comment>
<comment type="subcellular location">
    <subcellularLocation>
        <location evidence="1 7">Cell membrane</location>
        <topology evidence="1 7">Multi-pass membrane protein</topology>
    </subcellularLocation>
</comment>
<dbReference type="Pfam" id="PF00528">
    <property type="entry name" value="BPD_transp_1"/>
    <property type="match status" value="1"/>
</dbReference>
<feature type="transmembrane region" description="Helical" evidence="7">
    <location>
        <begin position="205"/>
        <end position="227"/>
    </location>
</feature>
<gene>
    <name evidence="9" type="ORF">BKH29_10805</name>
</gene>
<protein>
    <submittedName>
        <fullName evidence="9">Sugar ABC transporter permease</fullName>
    </submittedName>
</protein>
<keyword evidence="2 7" id="KW-0813">Transport</keyword>
<dbReference type="RefSeq" id="WP_075377414.1">
    <property type="nucleotide sequence ID" value="NZ_MSKJ01000026.1"/>
</dbReference>
<evidence type="ECO:0000256" key="3">
    <source>
        <dbReference type="ARBA" id="ARBA00022475"/>
    </source>
</evidence>
<dbReference type="PROSITE" id="PS50928">
    <property type="entry name" value="ABC_TM1"/>
    <property type="match status" value="1"/>
</dbReference>
<evidence type="ECO:0000256" key="1">
    <source>
        <dbReference type="ARBA" id="ARBA00004651"/>
    </source>
</evidence>
<evidence type="ECO:0000256" key="7">
    <source>
        <dbReference type="RuleBase" id="RU363032"/>
    </source>
</evidence>
<evidence type="ECO:0000259" key="8">
    <source>
        <dbReference type="PROSITE" id="PS50928"/>
    </source>
</evidence>
<reference evidence="9 10" key="1">
    <citation type="submission" date="2016-12" db="EMBL/GenBank/DDBJ databases">
        <title>Genomic Comparison of strains in the 'Actinomyces naeslundii' Group.</title>
        <authorList>
            <person name="Mughal S.R."/>
            <person name="Do T."/>
            <person name="Gilbert S.C."/>
            <person name="Witherden E.A."/>
            <person name="Didelot X."/>
            <person name="Beighton D."/>
        </authorList>
    </citation>
    <scope>NUCLEOTIDE SEQUENCE [LARGE SCALE GENOMIC DNA]</scope>
    <source>
        <strain evidence="9 10">CCUG 33920</strain>
    </source>
</reference>
<accession>A0A1Q8V5Q1</accession>
<dbReference type="AlphaFoldDB" id="A0A1Q8V5Q1"/>
<dbReference type="GO" id="GO:0005886">
    <property type="term" value="C:plasma membrane"/>
    <property type="evidence" value="ECO:0007669"/>
    <property type="project" value="UniProtKB-SubCell"/>
</dbReference>
<dbReference type="PANTHER" id="PTHR43005">
    <property type="entry name" value="BLR7065 PROTEIN"/>
    <property type="match status" value="1"/>
</dbReference>
<dbReference type="Gene3D" id="1.10.3720.10">
    <property type="entry name" value="MetI-like"/>
    <property type="match status" value="1"/>
</dbReference>
<feature type="transmembrane region" description="Helical" evidence="7">
    <location>
        <begin position="12"/>
        <end position="38"/>
    </location>
</feature>
<sequence>MTRIKRMNWTGVVFVAPSVIIVLALLIYPVFSSIWYSFTDKHLLRHSYQVVGISNYTDLLASPGFWNAFGVSIKWTAASIIGQLAVGMVLALALDRVPRGSGLFRTLLIVPWAFPAIITAFAWKWILNDVYGFLPNLLTTLGLSDKNMALLGNPSTTFWVALLINIWFGAPMFMVNILSALKTIPQEQYEAAMVDGASGWQRFRFITLTHIREVIGLLVILRTIWVFNNFDMLFLLTGGGPGERTTTLPIFAYQEGWSLRQLGVASTVTILLLIFLLVLAYGAFVMLNRWEKERG</sequence>
<name>A0A1Q8V5Q1_9ACTO</name>
<evidence type="ECO:0000256" key="2">
    <source>
        <dbReference type="ARBA" id="ARBA00022448"/>
    </source>
</evidence>
<feature type="transmembrane region" description="Helical" evidence="7">
    <location>
        <begin position="106"/>
        <end position="126"/>
    </location>
</feature>